<name>A0A9D4C6K2_DREPO</name>
<dbReference type="EMBL" id="JAIWYP010000013">
    <property type="protein sequence ID" value="KAH3718165.1"/>
    <property type="molecule type" value="Genomic_DNA"/>
</dbReference>
<keyword evidence="2" id="KW-1185">Reference proteome</keyword>
<protein>
    <submittedName>
        <fullName evidence="1">Uncharacterized protein</fullName>
    </submittedName>
</protein>
<reference evidence="1" key="1">
    <citation type="journal article" date="2019" name="bioRxiv">
        <title>The Genome of the Zebra Mussel, Dreissena polymorpha: A Resource for Invasive Species Research.</title>
        <authorList>
            <person name="McCartney M.A."/>
            <person name="Auch B."/>
            <person name="Kono T."/>
            <person name="Mallez S."/>
            <person name="Zhang Y."/>
            <person name="Obille A."/>
            <person name="Becker A."/>
            <person name="Abrahante J.E."/>
            <person name="Garbe J."/>
            <person name="Badalamenti J.P."/>
            <person name="Herman A."/>
            <person name="Mangelson H."/>
            <person name="Liachko I."/>
            <person name="Sullivan S."/>
            <person name="Sone E.D."/>
            <person name="Koren S."/>
            <person name="Silverstein K.A.T."/>
            <person name="Beckman K.B."/>
            <person name="Gohl D.M."/>
        </authorList>
    </citation>
    <scope>NUCLEOTIDE SEQUENCE</scope>
    <source>
        <strain evidence="1">Duluth1</strain>
        <tissue evidence="1">Whole animal</tissue>
    </source>
</reference>
<sequence length="73" mass="8343">MNVCNQTGVVYYRELMHEKAIIIEKQKKASGNADPPTRRRVIKTQNNRKPRSIAQIRESLQQMMEAEVIGACA</sequence>
<accession>A0A9D4C6K2</accession>
<evidence type="ECO:0000313" key="1">
    <source>
        <dbReference type="EMBL" id="KAH3718165.1"/>
    </source>
</evidence>
<comment type="caution">
    <text evidence="1">The sequence shown here is derived from an EMBL/GenBank/DDBJ whole genome shotgun (WGS) entry which is preliminary data.</text>
</comment>
<gene>
    <name evidence="1" type="ORF">DPMN_060964</name>
</gene>
<reference evidence="1" key="2">
    <citation type="submission" date="2020-11" db="EMBL/GenBank/DDBJ databases">
        <authorList>
            <person name="McCartney M.A."/>
            <person name="Auch B."/>
            <person name="Kono T."/>
            <person name="Mallez S."/>
            <person name="Becker A."/>
            <person name="Gohl D.M."/>
            <person name="Silverstein K.A.T."/>
            <person name="Koren S."/>
            <person name="Bechman K.B."/>
            <person name="Herman A."/>
            <person name="Abrahante J.E."/>
            <person name="Garbe J."/>
        </authorList>
    </citation>
    <scope>NUCLEOTIDE SEQUENCE</scope>
    <source>
        <strain evidence="1">Duluth1</strain>
        <tissue evidence="1">Whole animal</tissue>
    </source>
</reference>
<organism evidence="1 2">
    <name type="scientific">Dreissena polymorpha</name>
    <name type="common">Zebra mussel</name>
    <name type="synonym">Mytilus polymorpha</name>
    <dbReference type="NCBI Taxonomy" id="45954"/>
    <lineage>
        <taxon>Eukaryota</taxon>
        <taxon>Metazoa</taxon>
        <taxon>Spiralia</taxon>
        <taxon>Lophotrochozoa</taxon>
        <taxon>Mollusca</taxon>
        <taxon>Bivalvia</taxon>
        <taxon>Autobranchia</taxon>
        <taxon>Heteroconchia</taxon>
        <taxon>Euheterodonta</taxon>
        <taxon>Imparidentia</taxon>
        <taxon>Neoheterodontei</taxon>
        <taxon>Myida</taxon>
        <taxon>Dreissenoidea</taxon>
        <taxon>Dreissenidae</taxon>
        <taxon>Dreissena</taxon>
    </lineage>
</organism>
<dbReference type="AlphaFoldDB" id="A0A9D4C6K2"/>
<evidence type="ECO:0000313" key="2">
    <source>
        <dbReference type="Proteomes" id="UP000828390"/>
    </source>
</evidence>
<proteinExistence type="predicted"/>
<dbReference type="Proteomes" id="UP000828390">
    <property type="component" value="Unassembled WGS sequence"/>
</dbReference>